<dbReference type="SUPFAM" id="SSF51905">
    <property type="entry name" value="FAD/NAD(P)-binding domain"/>
    <property type="match status" value="1"/>
</dbReference>
<feature type="domain" description="FAD/NAD(P)-binding" evidence="11">
    <location>
        <begin position="390"/>
        <end position="614"/>
    </location>
</feature>
<dbReference type="Gene3D" id="3.20.20.70">
    <property type="entry name" value="Aldolase class I"/>
    <property type="match status" value="1"/>
</dbReference>
<keyword evidence="5" id="KW-0288">FMN</keyword>
<feature type="domain" description="NADH:flavin oxidoreductase/NADH oxidase N-terminal" evidence="10">
    <location>
        <begin position="8"/>
        <end position="343"/>
    </location>
</feature>
<dbReference type="RefSeq" id="WP_158048660.1">
    <property type="nucleotide sequence ID" value="NZ_WAJR01000002.1"/>
</dbReference>
<dbReference type="Pfam" id="PF00724">
    <property type="entry name" value="Oxidored_FMN"/>
    <property type="match status" value="1"/>
</dbReference>
<dbReference type="CDD" id="cd02803">
    <property type="entry name" value="OYE_like_FMN_family"/>
    <property type="match status" value="1"/>
</dbReference>
<sequence length="649" mass="69279">MKRDYPHLCAPLTVGRLTLRNRMLSAPMGATDITAEGTPGPRTQGFYELRAKGGAAVVTVSELVVHPETDGSQMLRLSLKTPGQLGAFTYLADAIRRHGAVASIELSHSGQYAGTYMVDKEKKGDLCQWGPSDGVRPDGMPVRALSHEQIASIVAAYGEAAALAKRAGFQMVMVHAGHGWLINQFLSPYFNKREDEYGGPLENRIRFAREVLASVRSAVGPGFPIELRISGAELFEGGYDVAEGARIAHALEDLVDLMHVSAGSYQFGFSVTHPSTFRDHGCNVHLAAEIKKHVSIPVVAIGGLSDPAQMEEIIASGQADAVAMARGLLADPELPSKVMANRGDDVVKCLRCYVCMAERAVTQTRRCAVNPLIGREFEGMDIARSPRSRKVLVVGGGIAGMVAAATAARRGHDVVLCEREGELGGILRTEAALPFKRDMYELGRTYAHLLDRLGVDVRLNTEVDAAFAEKIAPDAVIVAVGSAPIPMPLPVEEGARVLSIDDLYLGGGQPGDEVVVLGGGLTGCECAINQVRLGRRAHIVEMRDGLAIDANIRHRPILLAEVERAGIDVNLDARGVRVERGGLVVADGEGKEHLVPGDTVICAIGQRSRSDAADALRDAAPFVRVVGDAVRPSNITTAVYEAYHAALDI</sequence>
<evidence type="ECO:0000256" key="9">
    <source>
        <dbReference type="ARBA" id="ARBA00023014"/>
    </source>
</evidence>
<evidence type="ECO:0000259" key="11">
    <source>
        <dbReference type="Pfam" id="PF07992"/>
    </source>
</evidence>
<keyword evidence="7" id="KW-0560">Oxidoreductase</keyword>
<dbReference type="Gene3D" id="3.40.50.720">
    <property type="entry name" value="NAD(P)-binding Rossmann-like Domain"/>
    <property type="match status" value="1"/>
</dbReference>
<evidence type="ECO:0000256" key="4">
    <source>
        <dbReference type="ARBA" id="ARBA00022630"/>
    </source>
</evidence>
<keyword evidence="9" id="KW-0411">Iron-sulfur</keyword>
<accession>A0A6N6NNM4</accession>
<evidence type="ECO:0000256" key="7">
    <source>
        <dbReference type="ARBA" id="ARBA00023002"/>
    </source>
</evidence>
<dbReference type="GeneID" id="98657057"/>
<evidence type="ECO:0000256" key="3">
    <source>
        <dbReference type="ARBA" id="ARBA00011048"/>
    </source>
</evidence>
<dbReference type="PANTHER" id="PTHR42917">
    <property type="entry name" value="2,4-DIENOYL-COA REDUCTASE"/>
    <property type="match status" value="1"/>
</dbReference>
<dbReference type="PRINTS" id="PR00368">
    <property type="entry name" value="FADPNR"/>
</dbReference>
<dbReference type="Gene3D" id="3.50.50.60">
    <property type="entry name" value="FAD/NAD(P)-binding domain"/>
    <property type="match status" value="1"/>
</dbReference>
<name>A0A6N6NNM4_9ACTN</name>
<evidence type="ECO:0000256" key="2">
    <source>
        <dbReference type="ARBA" id="ARBA00001966"/>
    </source>
</evidence>
<dbReference type="Proteomes" id="UP000468668">
    <property type="component" value="Unassembled WGS sequence"/>
</dbReference>
<evidence type="ECO:0000256" key="1">
    <source>
        <dbReference type="ARBA" id="ARBA00001917"/>
    </source>
</evidence>
<dbReference type="PRINTS" id="PR00469">
    <property type="entry name" value="PNDRDTASEII"/>
</dbReference>
<dbReference type="InterPro" id="IPR036188">
    <property type="entry name" value="FAD/NAD-bd_sf"/>
</dbReference>
<comment type="cofactor">
    <cofactor evidence="2">
        <name>[4Fe-4S] cluster</name>
        <dbReference type="ChEBI" id="CHEBI:49883"/>
    </cofactor>
</comment>
<keyword evidence="8" id="KW-0408">Iron</keyword>
<dbReference type="GO" id="GO:0046872">
    <property type="term" value="F:metal ion binding"/>
    <property type="evidence" value="ECO:0007669"/>
    <property type="project" value="UniProtKB-KW"/>
</dbReference>
<evidence type="ECO:0000256" key="8">
    <source>
        <dbReference type="ARBA" id="ARBA00023004"/>
    </source>
</evidence>
<organism evidence="12 13">
    <name type="scientific">Ellagibacter isourolithinifaciens</name>
    <dbReference type="NCBI Taxonomy" id="2137581"/>
    <lineage>
        <taxon>Bacteria</taxon>
        <taxon>Bacillati</taxon>
        <taxon>Actinomycetota</taxon>
        <taxon>Coriobacteriia</taxon>
        <taxon>Eggerthellales</taxon>
        <taxon>Eggerthellaceae</taxon>
        <taxon>Ellagibacter</taxon>
    </lineage>
</organism>
<evidence type="ECO:0000256" key="6">
    <source>
        <dbReference type="ARBA" id="ARBA00022723"/>
    </source>
</evidence>
<keyword evidence="6" id="KW-0479">Metal-binding</keyword>
<evidence type="ECO:0000313" key="13">
    <source>
        <dbReference type="Proteomes" id="UP000468668"/>
    </source>
</evidence>
<keyword evidence="4" id="KW-0285">Flavoprotein</keyword>
<dbReference type="AlphaFoldDB" id="A0A6N6NNM4"/>
<dbReference type="GO" id="GO:0010181">
    <property type="term" value="F:FMN binding"/>
    <property type="evidence" value="ECO:0007669"/>
    <property type="project" value="InterPro"/>
</dbReference>
<dbReference type="GO" id="GO:0016491">
    <property type="term" value="F:oxidoreductase activity"/>
    <property type="evidence" value="ECO:0007669"/>
    <property type="project" value="UniProtKB-KW"/>
</dbReference>
<evidence type="ECO:0000259" key="10">
    <source>
        <dbReference type="Pfam" id="PF00724"/>
    </source>
</evidence>
<reference evidence="12 13" key="1">
    <citation type="submission" date="2019-09" db="EMBL/GenBank/DDBJ databases">
        <title>Whole genome shotgun sequencing (WGS) of Ellagibacter isourolithinifaciens DSM 104140(T) and Adlercreutzia muris DSM 29508(T).</title>
        <authorList>
            <person name="Stoll D.A."/>
            <person name="Danylec N."/>
            <person name="Huch M."/>
        </authorList>
    </citation>
    <scope>NUCLEOTIDE SEQUENCE [LARGE SCALE GENOMIC DNA]</scope>
    <source>
        <strain evidence="12 13">DSM 104140</strain>
    </source>
</reference>
<dbReference type="InterPro" id="IPR013785">
    <property type="entry name" value="Aldolase_TIM"/>
</dbReference>
<comment type="caution">
    <text evidence="12">The sequence shown here is derived from an EMBL/GenBank/DDBJ whole genome shotgun (WGS) entry which is preliminary data.</text>
</comment>
<dbReference type="InterPro" id="IPR051793">
    <property type="entry name" value="NADH:flavin_oxidoreductase"/>
</dbReference>
<dbReference type="GO" id="GO:0051536">
    <property type="term" value="F:iron-sulfur cluster binding"/>
    <property type="evidence" value="ECO:0007669"/>
    <property type="project" value="UniProtKB-KW"/>
</dbReference>
<dbReference type="SUPFAM" id="SSF51395">
    <property type="entry name" value="FMN-linked oxidoreductases"/>
    <property type="match status" value="1"/>
</dbReference>
<proteinExistence type="inferred from homology"/>
<evidence type="ECO:0000313" key="12">
    <source>
        <dbReference type="EMBL" id="KAB1642392.1"/>
    </source>
</evidence>
<keyword evidence="13" id="KW-1185">Reference proteome</keyword>
<dbReference type="Pfam" id="PF07992">
    <property type="entry name" value="Pyr_redox_2"/>
    <property type="match status" value="1"/>
</dbReference>
<comment type="similarity">
    <text evidence="3">In the N-terminal section; belongs to the NADH:flavin oxidoreductase/NADH oxidase family.</text>
</comment>
<evidence type="ECO:0000256" key="5">
    <source>
        <dbReference type="ARBA" id="ARBA00022643"/>
    </source>
</evidence>
<dbReference type="InterPro" id="IPR023753">
    <property type="entry name" value="FAD/NAD-binding_dom"/>
</dbReference>
<dbReference type="OrthoDB" id="3169239at2"/>
<protein>
    <submittedName>
        <fullName evidence="12">FAD-dependent oxidoreductase</fullName>
    </submittedName>
</protein>
<gene>
    <name evidence="12" type="ORF">F8C90_01395</name>
</gene>
<dbReference type="EMBL" id="WAJR01000002">
    <property type="protein sequence ID" value="KAB1642392.1"/>
    <property type="molecule type" value="Genomic_DNA"/>
</dbReference>
<dbReference type="InterPro" id="IPR001155">
    <property type="entry name" value="OxRdtase_FMN_N"/>
</dbReference>
<comment type="cofactor">
    <cofactor evidence="1">
        <name>FMN</name>
        <dbReference type="ChEBI" id="CHEBI:58210"/>
    </cofactor>
</comment>
<dbReference type="PANTHER" id="PTHR42917:SF2">
    <property type="entry name" value="2,4-DIENOYL-COA REDUCTASE [(2E)-ENOYL-COA-PRODUCING]"/>
    <property type="match status" value="1"/>
</dbReference>